<dbReference type="STRING" id="990268.JCM19235_2627"/>
<proteinExistence type="predicted"/>
<feature type="signal peptide" evidence="1">
    <location>
        <begin position="1"/>
        <end position="22"/>
    </location>
</feature>
<accession>A0A090RY78</accession>
<dbReference type="Proteomes" id="UP000029228">
    <property type="component" value="Unassembled WGS sequence"/>
</dbReference>
<dbReference type="AlphaFoldDB" id="A0A090RY78"/>
<keyword evidence="1" id="KW-0732">Signal</keyword>
<gene>
    <name evidence="2" type="ORF">JCM19235_2627</name>
</gene>
<evidence type="ECO:0000313" key="3">
    <source>
        <dbReference type="Proteomes" id="UP000029228"/>
    </source>
</evidence>
<reference evidence="2 3" key="1">
    <citation type="submission" date="2014-09" db="EMBL/GenBank/DDBJ databases">
        <title>Vibrio maritimus JCM 19235. (C45) whole genome shotgun sequence.</title>
        <authorList>
            <person name="Sawabe T."/>
            <person name="Meirelles P."/>
            <person name="Nakanishi M."/>
            <person name="Sayaka M."/>
            <person name="Hattori M."/>
            <person name="Ohkuma M."/>
        </authorList>
    </citation>
    <scope>NUCLEOTIDE SEQUENCE [LARGE SCALE GENOMIC DNA]</scope>
    <source>
        <strain evidence="3">JCM19235</strain>
    </source>
</reference>
<evidence type="ECO:0000313" key="2">
    <source>
        <dbReference type="EMBL" id="GAL19204.1"/>
    </source>
</evidence>
<name>A0A090RY78_9VIBR</name>
<keyword evidence="3" id="KW-1185">Reference proteome</keyword>
<organism evidence="2 3">
    <name type="scientific">Vibrio maritimus</name>
    <dbReference type="NCBI Taxonomy" id="990268"/>
    <lineage>
        <taxon>Bacteria</taxon>
        <taxon>Pseudomonadati</taxon>
        <taxon>Pseudomonadota</taxon>
        <taxon>Gammaproteobacteria</taxon>
        <taxon>Vibrionales</taxon>
        <taxon>Vibrionaceae</taxon>
        <taxon>Vibrio</taxon>
    </lineage>
</organism>
<evidence type="ECO:0008006" key="4">
    <source>
        <dbReference type="Google" id="ProtNLM"/>
    </source>
</evidence>
<dbReference type="EMBL" id="BBMR01000003">
    <property type="protein sequence ID" value="GAL19204.1"/>
    <property type="molecule type" value="Genomic_DNA"/>
</dbReference>
<sequence length="207" mass="23309">MIKKNLALAITATMIATSVAQAEESAQEAEWGIAAVWRTANIPFDTKGGDATVSTFIPMMFFKNDYVFLDGTMAGAHLYKTDDKQLEFNAITRMRFIDIPEDEQNAVGGDTADYGLQMRYNFDPVWHYDAELMTDGDNRFHANFRLQGLLDYGDLEVRLMLHCVSKMLTLILSTTALTATRSIICLVVSITRWVLMRVTTSHPICTY</sequence>
<comment type="caution">
    <text evidence="2">The sequence shown here is derived from an EMBL/GenBank/DDBJ whole genome shotgun (WGS) entry which is preliminary data.</text>
</comment>
<protein>
    <recommendedName>
        <fullName evidence="4">Outer membrane protein</fullName>
    </recommendedName>
</protein>
<evidence type="ECO:0000256" key="1">
    <source>
        <dbReference type="SAM" id="SignalP"/>
    </source>
</evidence>
<feature type="chain" id="PRO_5001864046" description="Outer membrane protein" evidence="1">
    <location>
        <begin position="23"/>
        <end position="207"/>
    </location>
</feature>